<dbReference type="RefSeq" id="WP_133292106.1">
    <property type="nucleotide sequence ID" value="NZ_SMSJ01000081.1"/>
</dbReference>
<comment type="caution">
    <text evidence="2">The sequence shown here is derived from an EMBL/GenBank/DDBJ whole genome shotgun (WGS) entry which is preliminary data.</text>
</comment>
<evidence type="ECO:0000313" key="3">
    <source>
        <dbReference type="Proteomes" id="UP000295096"/>
    </source>
</evidence>
<dbReference type="AlphaFoldDB" id="A0A4R5Q8Y9"/>
<evidence type="ECO:0000313" key="2">
    <source>
        <dbReference type="EMBL" id="TDH59103.1"/>
    </source>
</evidence>
<dbReference type="GO" id="GO:0016779">
    <property type="term" value="F:nucleotidyltransferase activity"/>
    <property type="evidence" value="ECO:0007669"/>
    <property type="project" value="InterPro"/>
</dbReference>
<name>A0A4R5Q8Y9_9PROT</name>
<keyword evidence="2" id="KW-0808">Transferase</keyword>
<dbReference type="GO" id="GO:0051607">
    <property type="term" value="P:defense response to virus"/>
    <property type="evidence" value="ECO:0007669"/>
    <property type="project" value="UniProtKB-KW"/>
</dbReference>
<protein>
    <submittedName>
        <fullName evidence="2">Nucleotidyltransferase</fullName>
    </submittedName>
</protein>
<dbReference type="Proteomes" id="UP000295096">
    <property type="component" value="Unassembled WGS sequence"/>
</dbReference>
<gene>
    <name evidence="2" type="ORF">E2C06_29200</name>
</gene>
<accession>A0A4R5Q8Y9</accession>
<dbReference type="EMBL" id="SMSJ01000081">
    <property type="protein sequence ID" value="TDH59103.1"/>
    <property type="molecule type" value="Genomic_DNA"/>
</dbReference>
<proteinExistence type="predicted"/>
<sequence length="398" mass="44328">MFIERQTLLRKAQLFSLLEQHCQRLEPTATQLERAQTSYEAVGRWLAAADDQWLRWSSIYLQGSTALGTTIKPIGQNEHDVDLVCHIPGLGRWATPAQCKHLVGERLRASQRYAAILVEKPRCWRLNYAGDFHLDITSSVPNTACPKGGELVPDKLLRSWKATNPKGYRDAFKARAELVPQMRLLKSFVQDGTRADANIEPFPEQPRFKGILCRIVQILKRHRDVFFDGGDASVAPISVIITTLASWSYEYSVRSMVFDSELDVLCTVVEHMPRFIQREIVAGRVQWLIPNETTVGENFAERWNANPALATAFFEWHAAAEQALRNLMEARGLDGLSDVLAKAFGQAHSAEVMNNMVAGVTAARFGGSLGLAPRIGLTSTAPVARVTPVRTNTFFGAP</sequence>
<dbReference type="OrthoDB" id="1118920at2"/>
<reference evidence="2 3" key="1">
    <citation type="journal article" date="2016" name="J. Microbiol.">
        <title>Dankookia rubra gen. nov., sp. nov., an alphaproteobacterium isolated from sediment of a shallow stream.</title>
        <authorList>
            <person name="Kim W.H."/>
            <person name="Kim D.H."/>
            <person name="Kang K."/>
            <person name="Ahn T.Y."/>
        </authorList>
    </citation>
    <scope>NUCLEOTIDE SEQUENCE [LARGE SCALE GENOMIC DNA]</scope>
    <source>
        <strain evidence="2 3">JCM30602</strain>
    </source>
</reference>
<keyword evidence="3" id="KW-1185">Reference proteome</keyword>
<evidence type="ECO:0000256" key="1">
    <source>
        <dbReference type="ARBA" id="ARBA00023118"/>
    </source>
</evidence>
<dbReference type="CDD" id="cd05400">
    <property type="entry name" value="NT_2-5OAS_ClassI-CCAase"/>
    <property type="match status" value="1"/>
</dbReference>
<keyword evidence="1" id="KW-0051">Antiviral defense</keyword>
<organism evidence="2 3">
    <name type="scientific">Dankookia rubra</name>
    <dbReference type="NCBI Taxonomy" id="1442381"/>
    <lineage>
        <taxon>Bacteria</taxon>
        <taxon>Pseudomonadati</taxon>
        <taxon>Pseudomonadota</taxon>
        <taxon>Alphaproteobacteria</taxon>
        <taxon>Acetobacterales</taxon>
        <taxon>Roseomonadaceae</taxon>
        <taxon>Dankookia</taxon>
    </lineage>
</organism>
<dbReference type="InterPro" id="IPR006116">
    <property type="entry name" value="NT_2-5OAS_ClassI-CCAase"/>
</dbReference>
<dbReference type="Pfam" id="PF18144">
    <property type="entry name" value="SMODS"/>
    <property type="match status" value="1"/>
</dbReference>